<sequence length="233" mass="26792">MCENNPRIAWTLNEICNKRYSGSQVEENVFKPVMAIEGSTVTFKCPEACKTSDTQRDVWRFTPAYSAVVKSFDVNKGRFSLNRFLELTISNVAISDSGIYHCFTLNHTDSYVLTVVHKEPTNVKVVMKRVNDTRPERLLGRRMSVYNQRQSWSGCNRCGKIGVRSRYDFCTIFVIQKPLEELPISYLFQNVSPQCRSFIVPKSLQKIVAHRKSDLYYSLCKLSCSEAQTVSKR</sequence>
<keyword evidence="6" id="KW-0472">Membrane</keyword>
<evidence type="ECO:0000256" key="3">
    <source>
        <dbReference type="ARBA" id="ARBA00022692"/>
    </source>
</evidence>
<comment type="subcellular location">
    <subcellularLocation>
        <location evidence="1">Membrane</location>
        <topology evidence="1">Single-pass type I membrane protein</topology>
    </subcellularLocation>
</comment>
<evidence type="ECO:0000256" key="1">
    <source>
        <dbReference type="ARBA" id="ARBA00004479"/>
    </source>
</evidence>
<keyword evidence="10" id="KW-1185">Reference proteome</keyword>
<evidence type="ECO:0000259" key="8">
    <source>
        <dbReference type="PROSITE" id="PS50835"/>
    </source>
</evidence>
<evidence type="ECO:0000256" key="5">
    <source>
        <dbReference type="ARBA" id="ARBA00022989"/>
    </source>
</evidence>
<keyword evidence="4" id="KW-0732">Signal</keyword>
<dbReference type="InterPro" id="IPR036179">
    <property type="entry name" value="Ig-like_dom_sf"/>
</dbReference>
<accession>T1KYV9</accession>
<dbReference type="PANTHER" id="PTHR32178">
    <property type="entry name" value="FAM187"/>
    <property type="match status" value="1"/>
</dbReference>
<evidence type="ECO:0000313" key="10">
    <source>
        <dbReference type="Proteomes" id="UP000015104"/>
    </source>
</evidence>
<name>T1KYV9_TETUR</name>
<evidence type="ECO:0000256" key="7">
    <source>
        <dbReference type="ARBA" id="ARBA00023180"/>
    </source>
</evidence>
<comment type="similarity">
    <text evidence="2">Belongs to the FAM187 family.</text>
</comment>
<dbReference type="EnsemblMetazoa" id="tetur27g02080.1">
    <property type="protein sequence ID" value="tetur27g02080.1"/>
    <property type="gene ID" value="tetur27g02080"/>
</dbReference>
<evidence type="ECO:0000256" key="4">
    <source>
        <dbReference type="ARBA" id="ARBA00022729"/>
    </source>
</evidence>
<dbReference type="SUPFAM" id="SSF48726">
    <property type="entry name" value="Immunoglobulin"/>
    <property type="match status" value="1"/>
</dbReference>
<organism evidence="9 10">
    <name type="scientific">Tetranychus urticae</name>
    <name type="common">Two-spotted spider mite</name>
    <dbReference type="NCBI Taxonomy" id="32264"/>
    <lineage>
        <taxon>Eukaryota</taxon>
        <taxon>Metazoa</taxon>
        <taxon>Ecdysozoa</taxon>
        <taxon>Arthropoda</taxon>
        <taxon>Chelicerata</taxon>
        <taxon>Arachnida</taxon>
        <taxon>Acari</taxon>
        <taxon>Acariformes</taxon>
        <taxon>Trombidiformes</taxon>
        <taxon>Prostigmata</taxon>
        <taxon>Eleutherengona</taxon>
        <taxon>Raphignathae</taxon>
        <taxon>Tetranychoidea</taxon>
        <taxon>Tetranychidae</taxon>
        <taxon>Tetranychus</taxon>
    </lineage>
</organism>
<dbReference type="Pfam" id="PF07686">
    <property type="entry name" value="V-set"/>
    <property type="match status" value="1"/>
</dbReference>
<dbReference type="HOGENOM" id="CLU_1191224_0_0_1"/>
<dbReference type="SMART" id="SM00409">
    <property type="entry name" value="IG"/>
    <property type="match status" value="1"/>
</dbReference>
<dbReference type="PROSITE" id="PS50835">
    <property type="entry name" value="IG_LIKE"/>
    <property type="match status" value="1"/>
</dbReference>
<dbReference type="GO" id="GO:0016020">
    <property type="term" value="C:membrane"/>
    <property type="evidence" value="ECO:0007669"/>
    <property type="project" value="UniProtKB-SubCell"/>
</dbReference>
<dbReference type="STRING" id="32264.T1KYV9"/>
<dbReference type="InterPro" id="IPR039311">
    <property type="entry name" value="FAM187A/B"/>
</dbReference>
<dbReference type="InterPro" id="IPR007110">
    <property type="entry name" value="Ig-like_dom"/>
</dbReference>
<feature type="domain" description="Ig-like" evidence="8">
    <location>
        <begin position="6"/>
        <end position="114"/>
    </location>
</feature>
<proteinExistence type="inferred from homology"/>
<dbReference type="InterPro" id="IPR013106">
    <property type="entry name" value="Ig_V-set"/>
</dbReference>
<keyword evidence="7" id="KW-0325">Glycoprotein</keyword>
<dbReference type="PANTHER" id="PTHR32178:SF6">
    <property type="entry name" value="IG-LIKE DOMAIN-CONTAINING PROTEIN"/>
    <property type="match status" value="1"/>
</dbReference>
<evidence type="ECO:0000313" key="9">
    <source>
        <dbReference type="EnsemblMetazoa" id="tetur27g02080.1"/>
    </source>
</evidence>
<dbReference type="EMBL" id="CAEY01000719">
    <property type="status" value="NOT_ANNOTATED_CDS"/>
    <property type="molecule type" value="Genomic_DNA"/>
</dbReference>
<reference evidence="9" key="2">
    <citation type="submission" date="2015-06" db="UniProtKB">
        <authorList>
            <consortium name="EnsemblMetazoa"/>
        </authorList>
    </citation>
    <scope>IDENTIFICATION</scope>
</reference>
<dbReference type="InterPro" id="IPR013783">
    <property type="entry name" value="Ig-like_fold"/>
</dbReference>
<dbReference type="Gene3D" id="2.60.40.10">
    <property type="entry name" value="Immunoglobulins"/>
    <property type="match status" value="1"/>
</dbReference>
<evidence type="ECO:0000256" key="6">
    <source>
        <dbReference type="ARBA" id="ARBA00023136"/>
    </source>
</evidence>
<evidence type="ECO:0000256" key="2">
    <source>
        <dbReference type="ARBA" id="ARBA00008727"/>
    </source>
</evidence>
<keyword evidence="3" id="KW-0812">Transmembrane</keyword>
<dbReference type="InterPro" id="IPR003599">
    <property type="entry name" value="Ig_sub"/>
</dbReference>
<reference evidence="10" key="1">
    <citation type="submission" date="2011-08" db="EMBL/GenBank/DDBJ databases">
        <authorList>
            <person name="Rombauts S."/>
        </authorList>
    </citation>
    <scope>NUCLEOTIDE SEQUENCE</scope>
    <source>
        <strain evidence="10">London</strain>
    </source>
</reference>
<dbReference type="Proteomes" id="UP000015104">
    <property type="component" value="Unassembled WGS sequence"/>
</dbReference>
<protein>
    <recommendedName>
        <fullName evidence="8">Ig-like domain-containing protein</fullName>
    </recommendedName>
</protein>
<dbReference type="AlphaFoldDB" id="T1KYV9"/>
<keyword evidence="5" id="KW-1133">Transmembrane helix</keyword>